<evidence type="ECO:0000313" key="3">
    <source>
        <dbReference type="Proteomes" id="UP000245390"/>
    </source>
</evidence>
<dbReference type="EMBL" id="QGGV01000002">
    <property type="protein sequence ID" value="PWK57490.1"/>
    <property type="molecule type" value="Genomic_DNA"/>
</dbReference>
<comment type="caution">
    <text evidence="2">The sequence shown here is derived from an EMBL/GenBank/DDBJ whole genome shotgun (WGS) entry which is preliminary data.</text>
</comment>
<dbReference type="RefSeq" id="WP_420902630.1">
    <property type="nucleotide sequence ID" value="NZ_CP034588.1"/>
</dbReference>
<sequence length="79" mass="8933">MEPGMAEDPGTDRTLARQARVVSLVIAGTMILWMAAQWLGGKLGLPERYVFLVDLFALAGFLWALIVTWQIWRRGRTNE</sequence>
<evidence type="ECO:0008006" key="4">
    <source>
        <dbReference type="Google" id="ProtNLM"/>
    </source>
</evidence>
<dbReference type="Pfam" id="PF17272">
    <property type="entry name" value="DUF5337"/>
    <property type="match status" value="1"/>
</dbReference>
<feature type="transmembrane region" description="Helical" evidence="1">
    <location>
        <begin position="51"/>
        <end position="72"/>
    </location>
</feature>
<proteinExistence type="predicted"/>
<dbReference type="Proteomes" id="UP000245390">
    <property type="component" value="Unassembled WGS sequence"/>
</dbReference>
<organism evidence="2 3">
    <name type="scientific">Silicimonas algicola</name>
    <dbReference type="NCBI Taxonomy" id="1826607"/>
    <lineage>
        <taxon>Bacteria</taxon>
        <taxon>Pseudomonadati</taxon>
        <taxon>Pseudomonadota</taxon>
        <taxon>Alphaproteobacteria</taxon>
        <taxon>Rhodobacterales</taxon>
        <taxon>Paracoccaceae</taxon>
    </lineage>
</organism>
<reference evidence="2 3" key="1">
    <citation type="submission" date="2018-05" db="EMBL/GenBank/DDBJ databases">
        <title>Genomic Encyclopedia of Type Strains, Phase IV (KMG-IV): sequencing the most valuable type-strain genomes for metagenomic binning, comparative biology and taxonomic classification.</title>
        <authorList>
            <person name="Goeker M."/>
        </authorList>
    </citation>
    <scope>NUCLEOTIDE SEQUENCE [LARGE SCALE GENOMIC DNA]</scope>
    <source>
        <strain evidence="2 3">DSM 103371</strain>
    </source>
</reference>
<feature type="transmembrane region" description="Helical" evidence="1">
    <location>
        <begin position="21"/>
        <end position="39"/>
    </location>
</feature>
<dbReference type="AlphaFoldDB" id="A0A316GDF5"/>
<name>A0A316GDF5_9RHOB</name>
<keyword evidence="3" id="KW-1185">Reference proteome</keyword>
<accession>A0A316GDF5</accession>
<evidence type="ECO:0000313" key="2">
    <source>
        <dbReference type="EMBL" id="PWK57490.1"/>
    </source>
</evidence>
<dbReference type="InterPro" id="IPR020308">
    <property type="entry name" value="Uncharacterised_Ynq1"/>
</dbReference>
<evidence type="ECO:0000256" key="1">
    <source>
        <dbReference type="SAM" id="Phobius"/>
    </source>
</evidence>
<keyword evidence="1" id="KW-0812">Transmembrane</keyword>
<protein>
    <recommendedName>
        <fullName evidence="4">DUF5337 domain-containing protein</fullName>
    </recommendedName>
</protein>
<gene>
    <name evidence="2" type="ORF">C8D95_102133</name>
</gene>
<keyword evidence="1" id="KW-0472">Membrane</keyword>
<keyword evidence="1" id="KW-1133">Transmembrane helix</keyword>